<keyword evidence="4 9" id="KW-0812">Transmembrane</keyword>
<keyword evidence="2" id="KW-0813">Transport</keyword>
<gene>
    <name evidence="12" type="ORF">IV52_GL000982</name>
</gene>
<dbReference type="GeneID" id="61249885"/>
<feature type="transmembrane region" description="Helical" evidence="9">
    <location>
        <begin position="234"/>
        <end position="257"/>
    </location>
</feature>
<reference evidence="12 13" key="1">
    <citation type="journal article" date="2015" name="Genome Announc.">
        <title>Expanding the biotechnology potential of lactobacilli through comparative genomics of 213 strains and associated genera.</title>
        <authorList>
            <person name="Sun Z."/>
            <person name="Harris H.M."/>
            <person name="McCann A."/>
            <person name="Guo C."/>
            <person name="Argimon S."/>
            <person name="Zhang W."/>
            <person name="Yang X."/>
            <person name="Jeffery I.B."/>
            <person name="Cooney J.C."/>
            <person name="Kagawa T.F."/>
            <person name="Liu W."/>
            <person name="Song Y."/>
            <person name="Salvetti E."/>
            <person name="Wrobel A."/>
            <person name="Rasinkangas P."/>
            <person name="Parkhill J."/>
            <person name="Rea M.C."/>
            <person name="O'Sullivan O."/>
            <person name="Ritari J."/>
            <person name="Douillard F.P."/>
            <person name="Paul Ross R."/>
            <person name="Yang R."/>
            <person name="Briner A.E."/>
            <person name="Felis G.E."/>
            <person name="de Vos W.M."/>
            <person name="Barrangou R."/>
            <person name="Klaenhammer T.R."/>
            <person name="Caufield P.W."/>
            <person name="Cui Y."/>
            <person name="Zhang H."/>
            <person name="O'Toole P.W."/>
        </authorList>
    </citation>
    <scope>NUCLEOTIDE SEQUENCE [LARGE SCALE GENOMIC DNA]</scope>
    <source>
        <strain evidence="12 13">DSM 20690</strain>
    </source>
</reference>
<organism evidence="12 13">
    <name type="scientific">Fructilactobacillus lindneri DSM 20690 = JCM 11027</name>
    <dbReference type="NCBI Taxonomy" id="1122148"/>
    <lineage>
        <taxon>Bacteria</taxon>
        <taxon>Bacillati</taxon>
        <taxon>Bacillota</taxon>
        <taxon>Bacilli</taxon>
        <taxon>Lactobacillales</taxon>
        <taxon>Lactobacillaceae</taxon>
        <taxon>Fructilactobacillus</taxon>
    </lineage>
</organism>
<dbReference type="PROSITE" id="PS50893">
    <property type="entry name" value="ABC_TRANSPORTER_2"/>
    <property type="match status" value="1"/>
</dbReference>
<dbReference type="Pfam" id="PF00005">
    <property type="entry name" value="ABC_tran"/>
    <property type="match status" value="1"/>
</dbReference>
<sequence>MTILKNASKKFHVSIIFAVLAAALMVLATLWQPKLLQSIINAIMKQESNKIMGIGFWLITIAVIGLIAGVINTIMSAKVAQGMAAEIREAAFRKIQTFSFGNIEQFSSGNLVVRLTNDINQIQNLIMILLQSLVRIPLLFIGSFILAMVTIPQLWWVIILLVIIIGCITFFSFGVMGKHFKKIQRLIDKVNELAKENLMGIRVVKSFVQEKRQTQGFANTSDQLMHENILVGNVFSMLMPLFMLVANMAIVVSIYFAGDLVRANPYVVGAITSFTNYLMQIMMALIIGGMMSMMASRAVVSLGRIKEIMDTNPMLKYPDKPIQKLDGAVEFDNVSFVYPDETKPTLKNISFQVNPGERIGIVGATGSGKTTLAQLIPRIFDATKGIVKVGGVNVQDVNETSLRNAVAYVLQRPILFSGTIADNLRQGKRDANETEMKRASDIAQASEFIDTREQGFAAPVEERSSNFSGGQKQRLSITRGVIGNPSVLILDDSTSALDAKSEKLVKEALDKKMNHTTTFIISEKISSVINADRILVLDKGKLVGFGTHQELLANNSIYQEIYQTQKGKQEKGDQ</sequence>
<dbReference type="SUPFAM" id="SSF90123">
    <property type="entry name" value="ABC transporter transmembrane region"/>
    <property type="match status" value="1"/>
</dbReference>
<dbReference type="Proteomes" id="UP000051565">
    <property type="component" value="Unassembled WGS sequence"/>
</dbReference>
<feature type="transmembrane region" description="Helical" evidence="9">
    <location>
        <begin position="277"/>
        <end position="300"/>
    </location>
</feature>
<dbReference type="Gene3D" id="3.40.50.300">
    <property type="entry name" value="P-loop containing nucleotide triphosphate hydrolases"/>
    <property type="match status" value="1"/>
</dbReference>
<evidence type="ECO:0000259" key="11">
    <source>
        <dbReference type="PROSITE" id="PS50929"/>
    </source>
</evidence>
<dbReference type="Gene3D" id="1.20.1560.10">
    <property type="entry name" value="ABC transporter type 1, transmembrane domain"/>
    <property type="match status" value="1"/>
</dbReference>
<dbReference type="InterPro" id="IPR036640">
    <property type="entry name" value="ABC1_TM_sf"/>
</dbReference>
<keyword evidence="3" id="KW-1003">Cell membrane</keyword>
<keyword evidence="5" id="KW-0547">Nucleotide-binding</keyword>
<feature type="domain" description="ABC transmembrane type-1" evidence="11">
    <location>
        <begin position="16"/>
        <end position="297"/>
    </location>
</feature>
<protein>
    <submittedName>
        <fullName evidence="12">Uncharacterized protein</fullName>
    </submittedName>
</protein>
<dbReference type="OrthoDB" id="9770415at2"/>
<evidence type="ECO:0000256" key="3">
    <source>
        <dbReference type="ARBA" id="ARBA00022475"/>
    </source>
</evidence>
<evidence type="ECO:0000256" key="8">
    <source>
        <dbReference type="ARBA" id="ARBA00023136"/>
    </source>
</evidence>
<dbReference type="STRING" id="53444.AYR59_03210"/>
<dbReference type="InterPro" id="IPR003439">
    <property type="entry name" value="ABC_transporter-like_ATP-bd"/>
</dbReference>
<dbReference type="GO" id="GO:0005524">
    <property type="term" value="F:ATP binding"/>
    <property type="evidence" value="ECO:0007669"/>
    <property type="project" value="UniProtKB-KW"/>
</dbReference>
<dbReference type="PROSITE" id="PS50929">
    <property type="entry name" value="ABC_TM1F"/>
    <property type="match status" value="1"/>
</dbReference>
<keyword evidence="6" id="KW-0067">ATP-binding</keyword>
<name>A0A0R2JNL0_9LACO</name>
<proteinExistence type="predicted"/>
<evidence type="ECO:0000256" key="1">
    <source>
        <dbReference type="ARBA" id="ARBA00004651"/>
    </source>
</evidence>
<evidence type="ECO:0000256" key="4">
    <source>
        <dbReference type="ARBA" id="ARBA00022692"/>
    </source>
</evidence>
<dbReference type="Pfam" id="PF00664">
    <property type="entry name" value="ABC_membrane"/>
    <property type="match status" value="1"/>
</dbReference>
<dbReference type="InterPro" id="IPR039421">
    <property type="entry name" value="Type_1_exporter"/>
</dbReference>
<dbReference type="InterPro" id="IPR011527">
    <property type="entry name" value="ABC1_TM_dom"/>
</dbReference>
<keyword evidence="13" id="KW-1185">Reference proteome</keyword>
<dbReference type="GO" id="GO:0016887">
    <property type="term" value="F:ATP hydrolysis activity"/>
    <property type="evidence" value="ECO:0007669"/>
    <property type="project" value="InterPro"/>
</dbReference>
<dbReference type="FunFam" id="3.40.50.300:FF:000221">
    <property type="entry name" value="Multidrug ABC transporter ATP-binding protein"/>
    <property type="match status" value="1"/>
</dbReference>
<feature type="transmembrane region" description="Helical" evidence="9">
    <location>
        <begin position="154"/>
        <end position="176"/>
    </location>
</feature>
<evidence type="ECO:0000256" key="6">
    <source>
        <dbReference type="ARBA" id="ARBA00022840"/>
    </source>
</evidence>
<comment type="subcellular location">
    <subcellularLocation>
        <location evidence="1">Cell membrane</location>
        <topology evidence="1">Multi-pass membrane protein</topology>
    </subcellularLocation>
</comment>
<keyword evidence="8 9" id="KW-0472">Membrane</keyword>
<dbReference type="RefSeq" id="WP_054645934.1">
    <property type="nucleotide sequence ID" value="NZ_FUXS01000002.1"/>
</dbReference>
<dbReference type="PATRIC" id="fig|1122148.6.peg.1007"/>
<evidence type="ECO:0000256" key="2">
    <source>
        <dbReference type="ARBA" id="ARBA00022448"/>
    </source>
</evidence>
<feature type="transmembrane region" description="Helical" evidence="9">
    <location>
        <begin position="12"/>
        <end position="31"/>
    </location>
</feature>
<dbReference type="PANTHER" id="PTHR43394">
    <property type="entry name" value="ATP-DEPENDENT PERMEASE MDL1, MITOCHONDRIAL"/>
    <property type="match status" value="1"/>
</dbReference>
<keyword evidence="7 9" id="KW-1133">Transmembrane helix</keyword>
<dbReference type="AlphaFoldDB" id="A0A0R2JNL0"/>
<evidence type="ECO:0000259" key="10">
    <source>
        <dbReference type="PROSITE" id="PS50893"/>
    </source>
</evidence>
<comment type="caution">
    <text evidence="12">The sequence shown here is derived from an EMBL/GenBank/DDBJ whole genome shotgun (WGS) entry which is preliminary data.</text>
</comment>
<evidence type="ECO:0000313" key="13">
    <source>
        <dbReference type="Proteomes" id="UP000051565"/>
    </source>
</evidence>
<dbReference type="GO" id="GO:0015421">
    <property type="term" value="F:ABC-type oligopeptide transporter activity"/>
    <property type="evidence" value="ECO:0007669"/>
    <property type="project" value="TreeGrafter"/>
</dbReference>
<dbReference type="SUPFAM" id="SSF52540">
    <property type="entry name" value="P-loop containing nucleoside triphosphate hydrolases"/>
    <property type="match status" value="1"/>
</dbReference>
<evidence type="ECO:0000256" key="7">
    <source>
        <dbReference type="ARBA" id="ARBA00022989"/>
    </source>
</evidence>
<feature type="domain" description="ABC transporter" evidence="10">
    <location>
        <begin position="329"/>
        <end position="564"/>
    </location>
</feature>
<dbReference type="SMART" id="SM00382">
    <property type="entry name" value="AAA"/>
    <property type="match status" value="1"/>
</dbReference>
<dbReference type="EMBL" id="JQBT01000033">
    <property type="protein sequence ID" value="KRN78705.1"/>
    <property type="molecule type" value="Genomic_DNA"/>
</dbReference>
<evidence type="ECO:0000256" key="9">
    <source>
        <dbReference type="SAM" id="Phobius"/>
    </source>
</evidence>
<dbReference type="CDD" id="cd18548">
    <property type="entry name" value="ABC_6TM_Tm287_like"/>
    <property type="match status" value="1"/>
</dbReference>
<dbReference type="GO" id="GO:0005886">
    <property type="term" value="C:plasma membrane"/>
    <property type="evidence" value="ECO:0007669"/>
    <property type="project" value="UniProtKB-SubCell"/>
</dbReference>
<dbReference type="PANTHER" id="PTHR43394:SF1">
    <property type="entry name" value="ATP-BINDING CASSETTE SUB-FAMILY B MEMBER 10, MITOCHONDRIAL"/>
    <property type="match status" value="1"/>
</dbReference>
<feature type="transmembrane region" description="Helical" evidence="9">
    <location>
        <begin position="125"/>
        <end position="148"/>
    </location>
</feature>
<evidence type="ECO:0000256" key="5">
    <source>
        <dbReference type="ARBA" id="ARBA00022741"/>
    </source>
</evidence>
<accession>A0A0R2JNL0</accession>
<feature type="transmembrane region" description="Helical" evidence="9">
    <location>
        <begin position="51"/>
        <end position="74"/>
    </location>
</feature>
<dbReference type="InterPro" id="IPR027417">
    <property type="entry name" value="P-loop_NTPase"/>
</dbReference>
<evidence type="ECO:0000313" key="12">
    <source>
        <dbReference type="EMBL" id="KRN78705.1"/>
    </source>
</evidence>
<dbReference type="InterPro" id="IPR003593">
    <property type="entry name" value="AAA+_ATPase"/>
</dbReference>